<gene>
    <name evidence="6" type="primary">LOC100843728</name>
    <name evidence="5" type="ORF">BRADI_1g42905v3</name>
</gene>
<dbReference type="MEROPS" id="A01.050"/>
<reference evidence="6" key="3">
    <citation type="submission" date="2018-08" db="UniProtKB">
        <authorList>
            <consortium name="EnsemblPlants"/>
        </authorList>
    </citation>
    <scope>IDENTIFICATION</scope>
    <source>
        <strain evidence="6">cv. Bd21</strain>
    </source>
</reference>
<dbReference type="AlphaFoldDB" id="I1GYU2"/>
<dbReference type="RefSeq" id="XP_010229862.1">
    <property type="nucleotide sequence ID" value="XM_010231560.2"/>
</dbReference>
<proteinExistence type="inferred from homology"/>
<dbReference type="HOGENOM" id="CLU_005738_5_2_1"/>
<keyword evidence="7" id="KW-1185">Reference proteome</keyword>
<keyword evidence="3" id="KW-0732">Signal</keyword>
<dbReference type="eggNOG" id="KOG1339">
    <property type="taxonomic scope" value="Eukaryota"/>
</dbReference>
<sequence>MGSQRPVLYCLLAFLLLCGASLAAPPRYGYLSASVDSVIASRAQVQCYDPNTYEAPASGNKLTIRPSCGRVERDILVHDRARLRTVRERSSSSSAMPPVPAIPIPPFIPPTPGPAPAEAPSATIPDHTGTNLKTPEFVVVVGFGSPAQTSATMFDTGSDLSWIQCQPCSGHCYKQHDPVFDPAKSSSYAVVPCGTTECAAAGGECNGTTCVYGVEYGDGSSTTGVLARETLTFSSSSEFTGFIFGCGETNLGDFGEVDGLLGLGRGSLSLSSQAAPAFGGIFSYCLPSYNTTPGYLSIGATPVTGQIPVQYTAMVNKPDYPSFYFIELVSINIGGYVLPVPPSEFTKTGTLLDSGTILTYLPPPAYTALRDRFKFTMQGSKPAPPYDELDTCYDFTGQSGILIPGVSFNFSDGAVFNLNFFGIMTFPDDTKPAVGCLAFVSRPADMPFSVVGSTTQRSAEVIYDVPAQKIGFIPASC</sequence>
<evidence type="ECO:0000259" key="4">
    <source>
        <dbReference type="PROSITE" id="PS51767"/>
    </source>
</evidence>
<feature type="active site" evidence="2">
    <location>
        <position position="155"/>
    </location>
</feature>
<dbReference type="PANTHER" id="PTHR13683:SF808">
    <property type="entry name" value="PEPTIDASE A1 DOMAIN-CONTAINING PROTEIN"/>
    <property type="match status" value="1"/>
</dbReference>
<dbReference type="EnsemblPlants" id="KQK18503">
    <property type="protein sequence ID" value="KQK18503"/>
    <property type="gene ID" value="BRADI_1g42905v3"/>
</dbReference>
<dbReference type="FunFam" id="2.40.70.10:FF:000021">
    <property type="entry name" value="Aspartyl protease AED1"/>
    <property type="match status" value="1"/>
</dbReference>
<evidence type="ECO:0000256" key="2">
    <source>
        <dbReference type="PIRSR" id="PIRSR601461-1"/>
    </source>
</evidence>
<dbReference type="InterPro" id="IPR021109">
    <property type="entry name" value="Peptidase_aspartic_dom_sf"/>
</dbReference>
<protein>
    <recommendedName>
        <fullName evidence="4">Peptidase A1 domain-containing protein</fullName>
    </recommendedName>
</protein>
<feature type="signal peptide" evidence="3">
    <location>
        <begin position="1"/>
        <end position="23"/>
    </location>
</feature>
<evidence type="ECO:0000256" key="1">
    <source>
        <dbReference type="ARBA" id="ARBA00007447"/>
    </source>
</evidence>
<dbReference type="OMA" id="HNAIFIP"/>
<dbReference type="GeneID" id="100843728"/>
<dbReference type="Pfam" id="PF14543">
    <property type="entry name" value="TAXi_N"/>
    <property type="match status" value="1"/>
</dbReference>
<dbReference type="GO" id="GO:0004190">
    <property type="term" value="F:aspartic-type endopeptidase activity"/>
    <property type="evidence" value="ECO:0007669"/>
    <property type="project" value="InterPro"/>
</dbReference>
<dbReference type="EMBL" id="CM000880">
    <property type="protein sequence ID" value="KQK18503.1"/>
    <property type="molecule type" value="Genomic_DNA"/>
</dbReference>
<dbReference type="Gene3D" id="2.40.70.10">
    <property type="entry name" value="Acid Proteases"/>
    <property type="match status" value="2"/>
</dbReference>
<dbReference type="Gramene" id="KQK18503">
    <property type="protein sequence ID" value="KQK18503"/>
    <property type="gene ID" value="BRADI_1g42905v3"/>
</dbReference>
<evidence type="ECO:0000313" key="7">
    <source>
        <dbReference type="Proteomes" id="UP000008810"/>
    </source>
</evidence>
<dbReference type="SUPFAM" id="SSF50630">
    <property type="entry name" value="Acid proteases"/>
    <property type="match status" value="1"/>
</dbReference>
<reference evidence="5 6" key="1">
    <citation type="journal article" date="2010" name="Nature">
        <title>Genome sequencing and analysis of the model grass Brachypodium distachyon.</title>
        <authorList>
            <consortium name="International Brachypodium Initiative"/>
        </authorList>
    </citation>
    <scope>NUCLEOTIDE SEQUENCE [LARGE SCALE GENOMIC DNA]</scope>
    <source>
        <strain evidence="5">Bd21</strain>
        <strain evidence="6">cv. Bd21</strain>
    </source>
</reference>
<reference evidence="5" key="2">
    <citation type="submission" date="2017-06" db="EMBL/GenBank/DDBJ databases">
        <title>WGS assembly of Brachypodium distachyon.</title>
        <authorList>
            <consortium name="The International Brachypodium Initiative"/>
            <person name="Lucas S."/>
            <person name="Harmon-Smith M."/>
            <person name="Lail K."/>
            <person name="Tice H."/>
            <person name="Grimwood J."/>
            <person name="Bruce D."/>
            <person name="Barry K."/>
            <person name="Shu S."/>
            <person name="Lindquist E."/>
            <person name="Wang M."/>
            <person name="Pitluck S."/>
            <person name="Vogel J.P."/>
            <person name="Garvin D.F."/>
            <person name="Mockler T.C."/>
            <person name="Schmutz J."/>
            <person name="Rokhsar D."/>
            <person name="Bevan M.W."/>
        </authorList>
    </citation>
    <scope>NUCLEOTIDE SEQUENCE</scope>
    <source>
        <strain evidence="5">Bd21</strain>
    </source>
</reference>
<feature type="chain" id="PRO_5014094206" description="Peptidase A1 domain-containing protein" evidence="3">
    <location>
        <begin position="24"/>
        <end position="477"/>
    </location>
</feature>
<name>I1GYU2_BRADI</name>
<dbReference type="GO" id="GO:0006508">
    <property type="term" value="P:proteolysis"/>
    <property type="evidence" value="ECO:0007669"/>
    <property type="project" value="InterPro"/>
</dbReference>
<dbReference type="PANTHER" id="PTHR13683">
    <property type="entry name" value="ASPARTYL PROTEASES"/>
    <property type="match status" value="1"/>
</dbReference>
<evidence type="ECO:0000313" key="5">
    <source>
        <dbReference type="EMBL" id="KQK18503.1"/>
    </source>
</evidence>
<dbReference type="Proteomes" id="UP000008810">
    <property type="component" value="Chromosome 1"/>
</dbReference>
<dbReference type="KEGG" id="bdi:100843728"/>
<dbReference type="InterPro" id="IPR001461">
    <property type="entry name" value="Aspartic_peptidase_A1"/>
</dbReference>
<dbReference type="PROSITE" id="PS51767">
    <property type="entry name" value="PEPTIDASE_A1"/>
    <property type="match status" value="1"/>
</dbReference>
<evidence type="ECO:0000256" key="3">
    <source>
        <dbReference type="SAM" id="SignalP"/>
    </source>
</evidence>
<dbReference type="FunFam" id="2.40.70.10:FF:000049">
    <property type="entry name" value="Aspartyl protease AED1"/>
    <property type="match status" value="1"/>
</dbReference>
<comment type="similarity">
    <text evidence="1">Belongs to the peptidase A1 family.</text>
</comment>
<organism evidence="5">
    <name type="scientific">Brachypodium distachyon</name>
    <name type="common">Purple false brome</name>
    <name type="synonym">Trachynia distachya</name>
    <dbReference type="NCBI Taxonomy" id="15368"/>
    <lineage>
        <taxon>Eukaryota</taxon>
        <taxon>Viridiplantae</taxon>
        <taxon>Streptophyta</taxon>
        <taxon>Embryophyta</taxon>
        <taxon>Tracheophyta</taxon>
        <taxon>Spermatophyta</taxon>
        <taxon>Magnoliopsida</taxon>
        <taxon>Liliopsida</taxon>
        <taxon>Poales</taxon>
        <taxon>Poaceae</taxon>
        <taxon>BOP clade</taxon>
        <taxon>Pooideae</taxon>
        <taxon>Stipodae</taxon>
        <taxon>Brachypodieae</taxon>
        <taxon>Brachypodium</taxon>
    </lineage>
</organism>
<dbReference type="OrthoDB" id="2747330at2759"/>
<dbReference type="InterPro" id="IPR032861">
    <property type="entry name" value="TAXi_N"/>
</dbReference>
<feature type="active site" evidence="2">
    <location>
        <position position="353"/>
    </location>
</feature>
<evidence type="ECO:0000313" key="6">
    <source>
        <dbReference type="EnsemblPlants" id="KQK18503"/>
    </source>
</evidence>
<feature type="domain" description="Peptidase A1" evidence="4">
    <location>
        <begin position="137"/>
        <end position="473"/>
    </location>
</feature>
<dbReference type="Pfam" id="PF14541">
    <property type="entry name" value="TAXi_C"/>
    <property type="match status" value="1"/>
</dbReference>
<dbReference type="InterPro" id="IPR033121">
    <property type="entry name" value="PEPTIDASE_A1"/>
</dbReference>
<dbReference type="InterPro" id="IPR032799">
    <property type="entry name" value="TAXi_C"/>
</dbReference>
<accession>I1GYU2</accession>